<protein>
    <recommendedName>
        <fullName evidence="1">Fungal lipase-type domain-containing protein</fullName>
    </recommendedName>
</protein>
<sequence length="422" mass="46425">MLSQRREEHALRAVPVEAVPARVQHQHDVRAGTGERERFQAHRAHLLAVDARPRPAARHDRRRARRRRRRRKTQTCCGCFAWDTCKWILWIAAGAAGAWIVYHLYLHYFGGTSDSHAEFTRVKAMRYATFASATYAPLNEVKAWDCKECVKSDVVPRNITVVETTPLFDGRVDVFTITPLGEPSKLVVAFRGETTESAAAWMGIEHAFAEATFGPQYANVKTGEPSPGTGVVRNVQRSMWAKYALAQSRLLHGLSNIVLRSPAGPAMEVVLVGHSTGGALATLAAYDLHLHGFNVAEVWTFGSPRVGDATFANAWNAALSDKSFRVVNGMDGVVHYPRAPMFHHVGTEYHVSSPTGTCEYEQTCKVNRCDGSGEDDACSAKLEKEGFGNSGVGFMRKNALDHLAAFGVFFRVLMKIKAAAAA</sequence>
<name>A0A7R9T6K8_MICPS</name>
<proteinExistence type="predicted"/>
<organism evidence="2">
    <name type="scientific">Micromonas pusilla</name>
    <name type="common">Picoplanktonic green alga</name>
    <name type="synonym">Chromulina pusilla</name>
    <dbReference type="NCBI Taxonomy" id="38833"/>
    <lineage>
        <taxon>Eukaryota</taxon>
        <taxon>Viridiplantae</taxon>
        <taxon>Chlorophyta</taxon>
        <taxon>Mamiellophyceae</taxon>
        <taxon>Mamiellales</taxon>
        <taxon>Mamiellaceae</taxon>
        <taxon>Micromonas</taxon>
    </lineage>
</organism>
<dbReference type="Gene3D" id="3.40.50.1820">
    <property type="entry name" value="alpha/beta hydrolase"/>
    <property type="match status" value="1"/>
</dbReference>
<feature type="domain" description="Fungal lipase-type" evidence="1">
    <location>
        <begin position="217"/>
        <end position="338"/>
    </location>
</feature>
<dbReference type="PANTHER" id="PTHR45856:SF11">
    <property type="entry name" value="FUNGAL LIPASE-LIKE DOMAIN-CONTAINING PROTEIN"/>
    <property type="match status" value="1"/>
</dbReference>
<accession>A0A7R9T6K8</accession>
<dbReference type="PANTHER" id="PTHR45856">
    <property type="entry name" value="ALPHA/BETA-HYDROLASES SUPERFAMILY PROTEIN"/>
    <property type="match status" value="1"/>
</dbReference>
<dbReference type="CDD" id="cd00519">
    <property type="entry name" value="Lipase_3"/>
    <property type="match status" value="1"/>
</dbReference>
<dbReference type="InterPro" id="IPR051218">
    <property type="entry name" value="Sec_MonoDiacylglyc_Lipase"/>
</dbReference>
<reference evidence="2" key="1">
    <citation type="submission" date="2021-01" db="EMBL/GenBank/DDBJ databases">
        <authorList>
            <person name="Corre E."/>
            <person name="Pelletier E."/>
            <person name="Niang G."/>
            <person name="Scheremetjew M."/>
            <person name="Finn R."/>
            <person name="Kale V."/>
            <person name="Holt S."/>
            <person name="Cochrane G."/>
            <person name="Meng A."/>
            <person name="Brown T."/>
            <person name="Cohen L."/>
        </authorList>
    </citation>
    <scope>NUCLEOTIDE SEQUENCE</scope>
    <source>
        <strain evidence="2">RCC1614</strain>
    </source>
</reference>
<dbReference type="GO" id="GO:0006629">
    <property type="term" value="P:lipid metabolic process"/>
    <property type="evidence" value="ECO:0007669"/>
    <property type="project" value="InterPro"/>
</dbReference>
<dbReference type="SUPFAM" id="SSF53474">
    <property type="entry name" value="alpha/beta-Hydrolases"/>
    <property type="match status" value="1"/>
</dbReference>
<dbReference type="InterPro" id="IPR029058">
    <property type="entry name" value="AB_hydrolase_fold"/>
</dbReference>
<evidence type="ECO:0000259" key="1">
    <source>
        <dbReference type="Pfam" id="PF01764"/>
    </source>
</evidence>
<dbReference type="InterPro" id="IPR002921">
    <property type="entry name" value="Fungal_lipase-type"/>
</dbReference>
<dbReference type="EMBL" id="HBDY01000041">
    <property type="protein sequence ID" value="CAD8226704.1"/>
    <property type="molecule type" value="Transcribed_RNA"/>
</dbReference>
<evidence type="ECO:0000313" key="2">
    <source>
        <dbReference type="EMBL" id="CAD8226704.1"/>
    </source>
</evidence>
<gene>
    <name evidence="2" type="ORF">MPUS1402_LOCUS28</name>
</gene>
<dbReference type="AlphaFoldDB" id="A0A7R9T6K8"/>
<dbReference type="Pfam" id="PF01764">
    <property type="entry name" value="Lipase_3"/>
    <property type="match status" value="1"/>
</dbReference>